<evidence type="ECO:0000313" key="2">
    <source>
        <dbReference type="Proteomes" id="UP001437256"/>
    </source>
</evidence>
<evidence type="ECO:0000313" key="1">
    <source>
        <dbReference type="EMBL" id="KAL0061628.1"/>
    </source>
</evidence>
<comment type="caution">
    <text evidence="1">The sequence shown here is derived from an EMBL/GenBank/DDBJ whole genome shotgun (WGS) entry which is preliminary data.</text>
</comment>
<proteinExistence type="predicted"/>
<reference evidence="1 2" key="1">
    <citation type="submission" date="2024-05" db="EMBL/GenBank/DDBJ databases">
        <title>A draft genome resource for the thread blight pathogen Marasmius tenuissimus strain MS-2.</title>
        <authorList>
            <person name="Yulfo-Soto G.E."/>
            <person name="Baruah I.K."/>
            <person name="Amoako-Attah I."/>
            <person name="Bukari Y."/>
            <person name="Meinhardt L.W."/>
            <person name="Bailey B.A."/>
            <person name="Cohen S.P."/>
        </authorList>
    </citation>
    <scope>NUCLEOTIDE SEQUENCE [LARGE SCALE GENOMIC DNA]</scope>
    <source>
        <strain evidence="1 2">MS-2</strain>
    </source>
</reference>
<sequence length="536" mass="59596">MRQSSFAGIWSRIVLRRDVIELGTVGFDTVPVLARTLKYGYASIRCMLMAVFGQPGLESADDSWLDGLRIVGRRVISADYRDFEGELLDMTLKLSRNHPLSISVSRPVASNANHQPLPTPNKWLRNIIQHSAQWLDVHLTVRKADIPTTLNLSILNLPLLENLGVEICYTSGDWNSFIGNFGFFHSQPQHLGASRGINVQTVQIPSTVAPVLRRVSFQCHQNEVIALPLARITYLKLQGARILDSDSLRNASLPSPLPRYVSASRNLTSLQIDTGALSAFHNALNEASRSPGHHTPTPTLLPRLQHLCLTTPEPPTGLGPSDSGYRNHAIHEVTFRSLTIGNQALRSLEFHIPHRRARMAGRSICGVLDSLSQTGVELRKIRFRAAEGRCLSMVDWEAVFGSNSGAAVRGLELLDIGVGVVITDRYSSYENNLEDVSERLLEGKPWMSGKGENATDEDHQYIVPNSGYNWILPFLTMVQKSTSGSWLMLRVLRLELGDPVDLDILRSPECVSMLRNIGKRVDIKILAEKHLTGWTF</sequence>
<name>A0ABR2ZJS2_9AGAR</name>
<gene>
    <name evidence="1" type="ORF">AAF712_011545</name>
</gene>
<keyword evidence="2" id="KW-1185">Reference proteome</keyword>
<dbReference type="Proteomes" id="UP001437256">
    <property type="component" value="Unassembled WGS sequence"/>
</dbReference>
<dbReference type="EMBL" id="JBBXMP010000129">
    <property type="protein sequence ID" value="KAL0061628.1"/>
    <property type="molecule type" value="Genomic_DNA"/>
</dbReference>
<protein>
    <submittedName>
        <fullName evidence="1">Uncharacterized protein</fullName>
    </submittedName>
</protein>
<accession>A0ABR2ZJS2</accession>
<organism evidence="1 2">
    <name type="scientific">Marasmius tenuissimus</name>
    <dbReference type="NCBI Taxonomy" id="585030"/>
    <lineage>
        <taxon>Eukaryota</taxon>
        <taxon>Fungi</taxon>
        <taxon>Dikarya</taxon>
        <taxon>Basidiomycota</taxon>
        <taxon>Agaricomycotina</taxon>
        <taxon>Agaricomycetes</taxon>
        <taxon>Agaricomycetidae</taxon>
        <taxon>Agaricales</taxon>
        <taxon>Marasmiineae</taxon>
        <taxon>Marasmiaceae</taxon>
        <taxon>Marasmius</taxon>
    </lineage>
</organism>